<sequence length="306" mass="34625">MVPNLAIVTNGDSFPYTIDQKAPDSFTYYHFQVANVSAVIGYVTCTVVDVLRNLPEWLVDDATHAIWLMNGSDIRQRSVLMEQAVFAIQDRGRFDILAQWRNETFPIYGPKKEILFHLERSACPLFGVVTYGVHALAYVPPQSEDDELKVWVSRRAKTKQTYGGMLDSTSAGGMTSGESPLETLVKECEQEASLTSEMVLKHTKASGVVTHFYVHDGRPGGEIKLLQPECQYVYDLPLPPHVCCKKNDDEVDEFLLWNTTEIRQRIASGEFKPNSARVMLNFLIRHGVVSPENEENYLEIVSRLHR</sequence>
<accession>A0A9P9IL49</accession>
<dbReference type="Gene3D" id="3.90.79.10">
    <property type="entry name" value="Nucleoside Triphosphate Pyrophosphohydrolase"/>
    <property type="match status" value="1"/>
</dbReference>
<name>A0A9P9IL49_9HYPO</name>
<dbReference type="InterPro" id="IPR000086">
    <property type="entry name" value="NUDIX_hydrolase_dom"/>
</dbReference>
<dbReference type="SUPFAM" id="SSF55811">
    <property type="entry name" value="Nudix"/>
    <property type="match status" value="1"/>
</dbReference>
<dbReference type="Pfam" id="PF15916">
    <property type="entry name" value="DUF4743"/>
    <property type="match status" value="1"/>
</dbReference>
<dbReference type="OrthoDB" id="10261522at2759"/>
<dbReference type="FunFam" id="3.90.79.10:FF:000019">
    <property type="entry name" value="Thiamin pyrophosphokinase, putative"/>
    <property type="match status" value="1"/>
</dbReference>
<keyword evidence="3" id="KW-1185">Reference proteome</keyword>
<reference evidence="2" key="1">
    <citation type="journal article" date="2021" name="Nat. Commun.">
        <title>Genetic determinants of endophytism in the Arabidopsis root mycobiome.</title>
        <authorList>
            <person name="Mesny F."/>
            <person name="Miyauchi S."/>
            <person name="Thiergart T."/>
            <person name="Pickel B."/>
            <person name="Atanasova L."/>
            <person name="Karlsson M."/>
            <person name="Huettel B."/>
            <person name="Barry K.W."/>
            <person name="Haridas S."/>
            <person name="Chen C."/>
            <person name="Bauer D."/>
            <person name="Andreopoulos W."/>
            <person name="Pangilinan J."/>
            <person name="LaButti K."/>
            <person name="Riley R."/>
            <person name="Lipzen A."/>
            <person name="Clum A."/>
            <person name="Drula E."/>
            <person name="Henrissat B."/>
            <person name="Kohler A."/>
            <person name="Grigoriev I.V."/>
            <person name="Martin F.M."/>
            <person name="Hacquard S."/>
        </authorList>
    </citation>
    <scope>NUCLEOTIDE SEQUENCE</scope>
    <source>
        <strain evidence="2">MPI-CAGE-AT-0147</strain>
    </source>
</reference>
<evidence type="ECO:0000313" key="2">
    <source>
        <dbReference type="EMBL" id="KAH7123200.1"/>
    </source>
</evidence>
<dbReference type="CDD" id="cd03676">
    <property type="entry name" value="NUDIX_Tnr3_like"/>
    <property type="match status" value="1"/>
</dbReference>
<dbReference type="GO" id="GO:0044715">
    <property type="term" value="F:8-oxo-dGDP phosphatase activity"/>
    <property type="evidence" value="ECO:0007669"/>
    <property type="project" value="TreeGrafter"/>
</dbReference>
<dbReference type="PANTHER" id="PTHR13622:SF8">
    <property type="entry name" value="THIAMIN PYROPHOSPHOKINASE 1"/>
    <property type="match status" value="1"/>
</dbReference>
<comment type="caution">
    <text evidence="2">The sequence shown here is derived from an EMBL/GenBank/DDBJ whole genome shotgun (WGS) entry which is preliminary data.</text>
</comment>
<dbReference type="EMBL" id="JAGMUV010000023">
    <property type="protein sequence ID" value="KAH7123200.1"/>
    <property type="molecule type" value="Genomic_DNA"/>
</dbReference>
<dbReference type="PANTHER" id="PTHR13622">
    <property type="entry name" value="THIAMIN PYROPHOSPHOKINASE"/>
    <property type="match status" value="1"/>
</dbReference>
<dbReference type="InterPro" id="IPR015797">
    <property type="entry name" value="NUDIX_hydrolase-like_dom_sf"/>
</dbReference>
<feature type="domain" description="Nudix hydrolase" evidence="1">
    <location>
        <begin position="132"/>
        <end position="279"/>
    </location>
</feature>
<evidence type="ECO:0000259" key="1">
    <source>
        <dbReference type="PROSITE" id="PS51462"/>
    </source>
</evidence>
<organism evidence="2 3">
    <name type="scientific">Dactylonectria macrodidyma</name>
    <dbReference type="NCBI Taxonomy" id="307937"/>
    <lineage>
        <taxon>Eukaryota</taxon>
        <taxon>Fungi</taxon>
        <taxon>Dikarya</taxon>
        <taxon>Ascomycota</taxon>
        <taxon>Pezizomycotina</taxon>
        <taxon>Sordariomycetes</taxon>
        <taxon>Hypocreomycetidae</taxon>
        <taxon>Hypocreales</taxon>
        <taxon>Nectriaceae</taxon>
        <taxon>Dactylonectria</taxon>
    </lineage>
</organism>
<dbReference type="InterPro" id="IPR031804">
    <property type="entry name" value="DUF4743"/>
</dbReference>
<gene>
    <name evidence="2" type="ORF">EDB81DRAFT_665762</name>
</gene>
<dbReference type="Proteomes" id="UP000738349">
    <property type="component" value="Unassembled WGS sequence"/>
</dbReference>
<dbReference type="PROSITE" id="PS51462">
    <property type="entry name" value="NUDIX"/>
    <property type="match status" value="1"/>
</dbReference>
<dbReference type="AlphaFoldDB" id="A0A9P9IL49"/>
<dbReference type="Pfam" id="PF00293">
    <property type="entry name" value="NUDIX"/>
    <property type="match status" value="1"/>
</dbReference>
<protein>
    <submittedName>
        <fullName evidence="2">Thiamine pyrophosphokinase</fullName>
    </submittedName>
</protein>
<evidence type="ECO:0000313" key="3">
    <source>
        <dbReference type="Proteomes" id="UP000738349"/>
    </source>
</evidence>
<proteinExistence type="predicted"/>